<comment type="subcellular location">
    <subcellularLocation>
        <location evidence="1">Membrane</location>
        <topology evidence="1">Multi-pass membrane protein</topology>
    </subcellularLocation>
</comment>
<evidence type="ECO:0000313" key="17">
    <source>
        <dbReference type="EMBL" id="CBX27124.1"/>
    </source>
</evidence>
<evidence type="ECO:0000256" key="3">
    <source>
        <dbReference type="ARBA" id="ARBA00010441"/>
    </source>
</evidence>
<feature type="transmembrane region" description="Helical" evidence="16">
    <location>
        <begin position="126"/>
        <end position="145"/>
    </location>
</feature>
<dbReference type="PIRSF" id="PIRSF000847">
    <property type="entry name" value="Phos_ph_gly_syn"/>
    <property type="match status" value="1"/>
</dbReference>
<keyword evidence="7 15" id="KW-0808">Transferase</keyword>
<feature type="transmembrane region" description="Helical" evidence="16">
    <location>
        <begin position="96"/>
        <end position="114"/>
    </location>
</feature>
<evidence type="ECO:0000256" key="6">
    <source>
        <dbReference type="ARBA" id="ARBA00022516"/>
    </source>
</evidence>
<evidence type="ECO:0000256" key="1">
    <source>
        <dbReference type="ARBA" id="ARBA00004141"/>
    </source>
</evidence>
<protein>
    <recommendedName>
        <fullName evidence="5">CDP-diacylglycerol--glycerol-3-phosphate 3-phosphatidyltransferase</fullName>
        <ecNumber evidence="4">2.7.8.5</ecNumber>
    </recommendedName>
</protein>
<dbReference type="InterPro" id="IPR048254">
    <property type="entry name" value="CDP_ALCOHOL_P_TRANSF_CS"/>
</dbReference>
<dbReference type="PANTHER" id="PTHR14269:SF60">
    <property type="entry name" value="CARDIOLIPIN SYNTHASE (CMP-FORMING)"/>
    <property type="match status" value="1"/>
</dbReference>
<dbReference type="Gene3D" id="1.20.120.1760">
    <property type="match status" value="1"/>
</dbReference>
<dbReference type="InterPro" id="IPR043130">
    <property type="entry name" value="CDP-OH_PTrfase_TM_dom"/>
</dbReference>
<evidence type="ECO:0000256" key="12">
    <source>
        <dbReference type="ARBA" id="ARBA00023209"/>
    </source>
</evidence>
<evidence type="ECO:0000256" key="8">
    <source>
        <dbReference type="ARBA" id="ARBA00022692"/>
    </source>
</evidence>
<evidence type="ECO:0000256" key="2">
    <source>
        <dbReference type="ARBA" id="ARBA00005042"/>
    </source>
</evidence>
<comment type="catalytic activity">
    <reaction evidence="14">
        <text>a CDP-1,2-diacyl-sn-glycerol + sn-glycerol 3-phosphate = a 1,2-diacyl-sn-glycero-3-phospho-(1'-sn-glycero-3'-phosphate) + CMP + H(+)</text>
        <dbReference type="Rhea" id="RHEA:12593"/>
        <dbReference type="ChEBI" id="CHEBI:15378"/>
        <dbReference type="ChEBI" id="CHEBI:57597"/>
        <dbReference type="ChEBI" id="CHEBI:58332"/>
        <dbReference type="ChEBI" id="CHEBI:60110"/>
        <dbReference type="ChEBI" id="CHEBI:60377"/>
        <dbReference type="EC" id="2.7.8.5"/>
    </reaction>
</comment>
<proteinExistence type="inferred from homology"/>
<dbReference type="PANTHER" id="PTHR14269">
    <property type="entry name" value="CDP-DIACYLGLYCEROL--GLYCEROL-3-PHOSPHATE 3-PHOSPHATIDYLTRANSFERASE-RELATED"/>
    <property type="match status" value="1"/>
</dbReference>
<evidence type="ECO:0000256" key="9">
    <source>
        <dbReference type="ARBA" id="ARBA00022989"/>
    </source>
</evidence>
<evidence type="ECO:0000256" key="11">
    <source>
        <dbReference type="ARBA" id="ARBA00023136"/>
    </source>
</evidence>
<dbReference type="GO" id="GO:0016020">
    <property type="term" value="C:membrane"/>
    <property type="evidence" value="ECO:0007669"/>
    <property type="project" value="UniProtKB-SubCell"/>
</dbReference>
<keyword evidence="10" id="KW-0443">Lipid metabolism</keyword>
<keyword evidence="13" id="KW-1208">Phospholipid metabolism</keyword>
<evidence type="ECO:0000256" key="10">
    <source>
        <dbReference type="ARBA" id="ARBA00023098"/>
    </source>
</evidence>
<evidence type="ECO:0000256" key="4">
    <source>
        <dbReference type="ARBA" id="ARBA00013170"/>
    </source>
</evidence>
<comment type="similarity">
    <text evidence="3 15">Belongs to the CDP-alcohol phosphatidyltransferase class-I family.</text>
</comment>
<evidence type="ECO:0000256" key="16">
    <source>
        <dbReference type="SAM" id="Phobius"/>
    </source>
</evidence>
<keyword evidence="6" id="KW-0444">Lipid biosynthesis</keyword>
<dbReference type="PROSITE" id="PS00379">
    <property type="entry name" value="CDP_ALCOHOL_P_TRANSF"/>
    <property type="match status" value="1"/>
</dbReference>
<dbReference type="GO" id="GO:0008444">
    <property type="term" value="F:CDP-diacylglycerol-glycerol-3-phosphate 3-phosphatidyltransferase activity"/>
    <property type="evidence" value="ECO:0007669"/>
    <property type="project" value="UniProtKB-EC"/>
</dbReference>
<dbReference type="Pfam" id="PF01066">
    <property type="entry name" value="CDP-OH_P_transf"/>
    <property type="match status" value="1"/>
</dbReference>
<evidence type="ECO:0000256" key="14">
    <source>
        <dbReference type="ARBA" id="ARBA00048586"/>
    </source>
</evidence>
<keyword evidence="11 16" id="KW-0472">Membrane</keyword>
<feature type="transmembrane region" description="Helical" evidence="16">
    <location>
        <begin position="74"/>
        <end position="90"/>
    </location>
</feature>
<gene>
    <name evidence="17" type="ORF">N47_A11530</name>
</gene>
<dbReference type="InterPro" id="IPR004570">
    <property type="entry name" value="Phosphatidylglycerol_P_synth"/>
</dbReference>
<keyword evidence="8 16" id="KW-0812">Transmembrane</keyword>
<feature type="transmembrane region" description="Helical" evidence="16">
    <location>
        <begin position="47"/>
        <end position="67"/>
    </location>
</feature>
<dbReference type="InterPro" id="IPR000462">
    <property type="entry name" value="CDP-OH_P_trans"/>
</dbReference>
<dbReference type="GO" id="GO:0043337">
    <property type="term" value="F:cardiolipin synthase (CMP-forming)"/>
    <property type="evidence" value="ECO:0007669"/>
    <property type="project" value="TreeGrafter"/>
</dbReference>
<keyword evidence="12" id="KW-0594">Phospholipid biosynthesis</keyword>
<name>E1Y980_9BACT</name>
<sequence length="161" mass="17607">MRDYYVSALVVFALAGLSDGLDGFIARYFNQRTVLGAYLDPIADKLLIISAYVSLAVIKIIPPWIAVIVTTRDVIILLGIAVFSITGISIEIKPSLVSKCTTVAQLGTVVFILFNPTVSDASLIKYCIYWLTAGLSIVSGFHYIYKGMNILQNISPNNQKI</sequence>
<keyword evidence="9 16" id="KW-1133">Transmembrane helix</keyword>
<evidence type="ECO:0000256" key="7">
    <source>
        <dbReference type="ARBA" id="ARBA00022679"/>
    </source>
</evidence>
<dbReference type="InterPro" id="IPR050324">
    <property type="entry name" value="CDP-alcohol_PTase-I"/>
</dbReference>
<dbReference type="EMBL" id="FR695864">
    <property type="protein sequence ID" value="CBX27124.1"/>
    <property type="molecule type" value="Genomic_DNA"/>
</dbReference>
<comment type="pathway">
    <text evidence="2">Phospholipid metabolism; phosphatidylglycerol biosynthesis; phosphatidylglycerol from CDP-diacylglycerol: step 1/2.</text>
</comment>
<organism evidence="17">
    <name type="scientific">uncultured Desulfobacterium sp</name>
    <dbReference type="NCBI Taxonomy" id="201089"/>
    <lineage>
        <taxon>Bacteria</taxon>
        <taxon>Pseudomonadati</taxon>
        <taxon>Thermodesulfobacteriota</taxon>
        <taxon>Desulfobacteria</taxon>
        <taxon>Desulfobacterales</taxon>
        <taxon>Desulfobacteriaceae</taxon>
        <taxon>Desulfobacterium</taxon>
        <taxon>environmental samples</taxon>
    </lineage>
</organism>
<dbReference type="GO" id="GO:0032049">
    <property type="term" value="P:cardiolipin biosynthetic process"/>
    <property type="evidence" value="ECO:0007669"/>
    <property type="project" value="TreeGrafter"/>
</dbReference>
<evidence type="ECO:0000256" key="5">
    <source>
        <dbReference type="ARBA" id="ARBA00014944"/>
    </source>
</evidence>
<reference evidence="17" key="1">
    <citation type="journal article" date="2011" name="Environ. Microbiol.">
        <title>Genomic insights into the metabolic potential of the polycyclic aromatic hydrocarbon degrading sulfate-reducing Deltaproteobacterium N47.</title>
        <authorList>
            <person name="Bergmann F."/>
            <person name="Selesi D."/>
            <person name="Weinmaier T."/>
            <person name="Tischler P."/>
            <person name="Rattei T."/>
            <person name="Meckenstock R.U."/>
        </authorList>
    </citation>
    <scope>NUCLEOTIDE SEQUENCE</scope>
</reference>
<evidence type="ECO:0000256" key="13">
    <source>
        <dbReference type="ARBA" id="ARBA00023264"/>
    </source>
</evidence>
<dbReference type="AlphaFoldDB" id="E1Y980"/>
<dbReference type="EC" id="2.7.8.5" evidence="4"/>
<accession>E1Y980</accession>
<evidence type="ECO:0000256" key="15">
    <source>
        <dbReference type="RuleBase" id="RU003750"/>
    </source>
</evidence>